<feature type="signal peptide" evidence="2">
    <location>
        <begin position="1"/>
        <end position="26"/>
    </location>
</feature>
<comment type="caution">
    <text evidence="4">The sequence shown here is derived from an EMBL/GenBank/DDBJ whole genome shotgun (WGS) entry which is preliminary data.</text>
</comment>
<dbReference type="Proteomes" id="UP000070107">
    <property type="component" value="Unassembled WGS sequence"/>
</dbReference>
<dbReference type="SUPFAM" id="SSF56925">
    <property type="entry name" value="OMPA-like"/>
    <property type="match status" value="1"/>
</dbReference>
<evidence type="ECO:0000259" key="3">
    <source>
        <dbReference type="Pfam" id="PF13505"/>
    </source>
</evidence>
<evidence type="ECO:0000256" key="1">
    <source>
        <dbReference type="ARBA" id="ARBA00022729"/>
    </source>
</evidence>
<feature type="domain" description="Outer membrane protein beta-barrel" evidence="3">
    <location>
        <begin position="48"/>
        <end position="269"/>
    </location>
</feature>
<keyword evidence="5" id="KW-1185">Reference proteome</keyword>
<sequence length="286" mass="30306">MLNQTRSFIVGAVFLTVAGASHSALAADFVEPVPETPIVPEVVVPPSVGGWYLRGDVGYSWAKFRKATYATFGCDECGAGSIGENELDGDLKGSFLIGGGIGYQVTDYFRTDLTVDYLTRSKFSGETVGTCTSGGAAFACTSTDSSKLSALSILANAYVDLGNFNGFTPYVGAGIGGTRVKWGTLENTIGGDFDQSGTEYHDGAASWRFTWALMAGVSVDIAQNLKLDAGYRYRRIEGGNMFAGNDFVGKGYDDGLSLHDVRVGLRYQFGGPSAVAYAPEPLPVYK</sequence>
<dbReference type="EMBL" id="LNTU01000034">
    <property type="protein sequence ID" value="KXF76221.1"/>
    <property type="molecule type" value="Genomic_DNA"/>
</dbReference>
<dbReference type="Gene3D" id="2.40.160.20">
    <property type="match status" value="1"/>
</dbReference>
<proteinExistence type="predicted"/>
<dbReference type="InterPro" id="IPR027385">
    <property type="entry name" value="Beta-barrel_OMP"/>
</dbReference>
<evidence type="ECO:0000313" key="5">
    <source>
        <dbReference type="Proteomes" id="UP000070107"/>
    </source>
</evidence>
<dbReference type="RefSeq" id="WP_068883049.1">
    <property type="nucleotide sequence ID" value="NZ_LNTU01000034.1"/>
</dbReference>
<reference evidence="4 5" key="1">
    <citation type="submission" date="2015-11" db="EMBL/GenBank/DDBJ databases">
        <title>Draft genome sequence of Paramesorhizobium deserti A-3-E, a strain highly resistant to diverse beta-lactam antibiotics.</title>
        <authorList>
            <person name="Lv R."/>
            <person name="Yang X."/>
            <person name="Fang N."/>
            <person name="Guo J."/>
            <person name="Luo X."/>
            <person name="Peng F."/>
            <person name="Yang R."/>
            <person name="Cui Y."/>
            <person name="Fang C."/>
            <person name="Song Y."/>
        </authorList>
    </citation>
    <scope>NUCLEOTIDE SEQUENCE [LARGE SCALE GENOMIC DNA]</scope>
    <source>
        <strain evidence="4 5">A-3-E</strain>
    </source>
</reference>
<name>A0A135HSP5_9HYPH</name>
<dbReference type="Pfam" id="PF13505">
    <property type="entry name" value="OMP_b-brl"/>
    <property type="match status" value="1"/>
</dbReference>
<evidence type="ECO:0000256" key="2">
    <source>
        <dbReference type="SAM" id="SignalP"/>
    </source>
</evidence>
<accession>A0A135HSP5</accession>
<dbReference type="OrthoDB" id="5643626at2"/>
<organism evidence="4 5">
    <name type="scientific">Paramesorhizobium deserti</name>
    <dbReference type="NCBI Taxonomy" id="1494590"/>
    <lineage>
        <taxon>Bacteria</taxon>
        <taxon>Pseudomonadati</taxon>
        <taxon>Pseudomonadota</taxon>
        <taxon>Alphaproteobacteria</taxon>
        <taxon>Hyphomicrobiales</taxon>
        <taxon>Phyllobacteriaceae</taxon>
        <taxon>Paramesorhizobium</taxon>
    </lineage>
</organism>
<dbReference type="AlphaFoldDB" id="A0A135HSP5"/>
<feature type="chain" id="PRO_5007465277" evidence="2">
    <location>
        <begin position="27"/>
        <end position="286"/>
    </location>
</feature>
<protein>
    <submittedName>
        <fullName evidence="4">Porin</fullName>
    </submittedName>
</protein>
<gene>
    <name evidence="4" type="ORF">ATN84_15110</name>
</gene>
<dbReference type="InterPro" id="IPR011250">
    <property type="entry name" value="OMP/PagP_B-barrel"/>
</dbReference>
<keyword evidence="1 2" id="KW-0732">Signal</keyword>
<dbReference type="STRING" id="1494590.ATN84_15110"/>
<evidence type="ECO:0000313" key="4">
    <source>
        <dbReference type="EMBL" id="KXF76221.1"/>
    </source>
</evidence>